<dbReference type="EC" id="3.6.1.9" evidence="4"/>
<dbReference type="SUPFAM" id="SSF52972">
    <property type="entry name" value="ITPase-like"/>
    <property type="match status" value="1"/>
</dbReference>
<feature type="site" description="Important for substrate specificity" evidence="4">
    <location>
        <position position="11"/>
    </location>
</feature>
<feature type="site" description="Important for substrate specificity" evidence="4">
    <location>
        <position position="71"/>
    </location>
</feature>
<dbReference type="PANTHER" id="PTHR43213">
    <property type="entry name" value="BIFUNCTIONAL DTTP/UTP PYROPHOSPHATASE/METHYLTRANSFERASE PROTEIN-RELATED"/>
    <property type="match status" value="1"/>
</dbReference>
<accession>A0AAP3XRF9</accession>
<dbReference type="Pfam" id="PF02545">
    <property type="entry name" value="Maf"/>
    <property type="match status" value="1"/>
</dbReference>
<evidence type="ECO:0000313" key="6">
    <source>
        <dbReference type="Proteomes" id="UP001301140"/>
    </source>
</evidence>
<feature type="active site" description="Proton acceptor" evidence="4">
    <location>
        <position position="70"/>
    </location>
</feature>
<comment type="similarity">
    <text evidence="4">Belongs to the Maf family. YhdE subfamily.</text>
</comment>
<dbReference type="GO" id="GO:0047429">
    <property type="term" value="F:nucleoside triphosphate diphosphatase activity"/>
    <property type="evidence" value="ECO:0007669"/>
    <property type="project" value="UniProtKB-EC"/>
</dbReference>
<proteinExistence type="inferred from homology"/>
<comment type="caution">
    <text evidence="5">The sequence shown here is derived from an EMBL/GenBank/DDBJ whole genome shotgun (WGS) entry which is preliminary data.</text>
</comment>
<dbReference type="NCBIfam" id="TIGR00172">
    <property type="entry name" value="maf"/>
    <property type="match status" value="1"/>
</dbReference>
<dbReference type="InterPro" id="IPR029001">
    <property type="entry name" value="ITPase-like_fam"/>
</dbReference>
<dbReference type="RefSeq" id="WP_327789032.1">
    <property type="nucleotide sequence ID" value="NZ_JARGEQ010000091.1"/>
</dbReference>
<evidence type="ECO:0000256" key="4">
    <source>
        <dbReference type="HAMAP-Rule" id="MF_00528"/>
    </source>
</evidence>
<dbReference type="AlphaFoldDB" id="A0AAP3XRF9"/>
<dbReference type="PIRSF" id="PIRSF006305">
    <property type="entry name" value="Maf"/>
    <property type="match status" value="1"/>
</dbReference>
<evidence type="ECO:0000256" key="2">
    <source>
        <dbReference type="ARBA" id="ARBA00022801"/>
    </source>
</evidence>
<sequence>MRLALASTSPRRLALLRQAGIEPRQVLSPDVDETPLKGELPADHALRLAGVKADAGRAQLAEPAFVVAADTVVACGRRILPKAATRAEAEACLRLISGRRHRVHGGLCVIAPDGRRRTRLVTTSVRIKRLTQDEISFYLASGEWEGKAGGYAIQGLAATFVPSINGSYTNVVGLPLAETVAMLEGLGWSRP</sequence>
<comment type="catalytic activity">
    <reaction evidence="4">
        <text>dTTP + H2O = dTMP + diphosphate + H(+)</text>
        <dbReference type="Rhea" id="RHEA:28534"/>
        <dbReference type="ChEBI" id="CHEBI:15377"/>
        <dbReference type="ChEBI" id="CHEBI:15378"/>
        <dbReference type="ChEBI" id="CHEBI:33019"/>
        <dbReference type="ChEBI" id="CHEBI:37568"/>
        <dbReference type="ChEBI" id="CHEBI:63528"/>
        <dbReference type="EC" id="3.6.1.9"/>
    </reaction>
</comment>
<comment type="subcellular location">
    <subcellularLocation>
        <location evidence="4">Cytoplasm</location>
    </subcellularLocation>
</comment>
<dbReference type="CDD" id="cd00555">
    <property type="entry name" value="Maf"/>
    <property type="match status" value="1"/>
</dbReference>
<organism evidence="5 6">
    <name type="scientific">Marinimicrococcus flavescens</name>
    <dbReference type="NCBI Taxonomy" id="3031815"/>
    <lineage>
        <taxon>Bacteria</taxon>
        <taxon>Pseudomonadati</taxon>
        <taxon>Pseudomonadota</taxon>
        <taxon>Alphaproteobacteria</taxon>
        <taxon>Geminicoccales</taxon>
        <taxon>Geminicoccaceae</taxon>
        <taxon>Marinimicrococcus</taxon>
    </lineage>
</organism>
<comment type="catalytic activity">
    <reaction evidence="4">
        <text>UTP + H2O = UMP + diphosphate + H(+)</text>
        <dbReference type="Rhea" id="RHEA:29395"/>
        <dbReference type="ChEBI" id="CHEBI:15377"/>
        <dbReference type="ChEBI" id="CHEBI:15378"/>
        <dbReference type="ChEBI" id="CHEBI:33019"/>
        <dbReference type="ChEBI" id="CHEBI:46398"/>
        <dbReference type="ChEBI" id="CHEBI:57865"/>
        <dbReference type="EC" id="3.6.1.9"/>
    </reaction>
</comment>
<comment type="cofactor">
    <cofactor evidence="1 4">
        <name>a divalent metal cation</name>
        <dbReference type="ChEBI" id="CHEBI:60240"/>
    </cofactor>
</comment>
<name>A0AAP3XRF9_9PROT</name>
<evidence type="ECO:0000313" key="5">
    <source>
        <dbReference type="EMBL" id="MDF1586617.1"/>
    </source>
</evidence>
<dbReference type="HAMAP" id="MF_00528">
    <property type="entry name" value="Maf"/>
    <property type="match status" value="1"/>
</dbReference>
<dbReference type="Proteomes" id="UP001301140">
    <property type="component" value="Unassembled WGS sequence"/>
</dbReference>
<comment type="function">
    <text evidence="4">Nucleoside triphosphate pyrophosphatase that hydrolyzes dTTP and UTP. May have a dual role in cell division arrest and in preventing the incorporation of modified nucleotides into cellular nucleic acids.</text>
</comment>
<protein>
    <recommendedName>
        <fullName evidence="4">dTTP/UTP pyrophosphatase</fullName>
        <shortName evidence="4">dTTPase/UTPase</shortName>
        <ecNumber evidence="4">3.6.1.9</ecNumber>
    </recommendedName>
    <alternativeName>
        <fullName evidence="4">Nucleoside triphosphate pyrophosphatase</fullName>
    </alternativeName>
    <alternativeName>
        <fullName evidence="4">Nucleotide pyrophosphatase</fullName>
        <shortName evidence="4">Nucleotide PPase</shortName>
    </alternativeName>
</protein>
<dbReference type="GO" id="GO:0005737">
    <property type="term" value="C:cytoplasm"/>
    <property type="evidence" value="ECO:0007669"/>
    <property type="project" value="UniProtKB-SubCell"/>
</dbReference>
<reference evidence="5 6" key="1">
    <citation type="submission" date="2023-03" db="EMBL/GenBank/DDBJ databases">
        <title>YIM 152171 draft genome.</title>
        <authorList>
            <person name="Yang Z."/>
        </authorList>
    </citation>
    <scope>NUCLEOTIDE SEQUENCE [LARGE SCALE GENOMIC DNA]</scope>
    <source>
        <strain evidence="5 6">YIM 152171</strain>
    </source>
</reference>
<gene>
    <name evidence="5" type="ORF">PZ740_09505</name>
</gene>
<dbReference type="InterPro" id="IPR003697">
    <property type="entry name" value="Maf-like"/>
</dbReference>
<keyword evidence="3 4" id="KW-0546">Nucleotide metabolism</keyword>
<dbReference type="PANTHER" id="PTHR43213:SF5">
    <property type="entry name" value="BIFUNCTIONAL DTTP_UTP PYROPHOSPHATASE_METHYLTRANSFERASE PROTEIN-RELATED"/>
    <property type="match status" value="1"/>
</dbReference>
<feature type="site" description="Important for substrate specificity" evidence="4">
    <location>
        <position position="154"/>
    </location>
</feature>
<dbReference type="Gene3D" id="3.90.950.10">
    <property type="match status" value="1"/>
</dbReference>
<keyword evidence="4" id="KW-0963">Cytoplasm</keyword>
<evidence type="ECO:0000256" key="1">
    <source>
        <dbReference type="ARBA" id="ARBA00001968"/>
    </source>
</evidence>
<keyword evidence="6" id="KW-1185">Reference proteome</keyword>
<keyword evidence="2 4" id="KW-0378">Hydrolase</keyword>
<dbReference type="GO" id="GO:0009117">
    <property type="term" value="P:nucleotide metabolic process"/>
    <property type="evidence" value="ECO:0007669"/>
    <property type="project" value="UniProtKB-KW"/>
</dbReference>
<comment type="caution">
    <text evidence="4">Lacks conserved residue(s) required for the propagation of feature annotation.</text>
</comment>
<dbReference type="EMBL" id="JARGEQ010000091">
    <property type="protein sequence ID" value="MDF1586617.1"/>
    <property type="molecule type" value="Genomic_DNA"/>
</dbReference>
<evidence type="ECO:0000256" key="3">
    <source>
        <dbReference type="ARBA" id="ARBA00023080"/>
    </source>
</evidence>